<dbReference type="Proteomes" id="UP001596547">
    <property type="component" value="Unassembled WGS sequence"/>
</dbReference>
<dbReference type="AlphaFoldDB" id="A0ABD6A5T1"/>
<dbReference type="GeneID" id="79314974"/>
<dbReference type="RefSeq" id="WP_276305395.1">
    <property type="nucleotide sequence ID" value="NZ_CP119992.1"/>
</dbReference>
<proteinExistence type="predicted"/>
<protein>
    <submittedName>
        <fullName evidence="1">Uncharacterized protein</fullName>
    </submittedName>
</protein>
<dbReference type="InterPro" id="IPR056231">
    <property type="entry name" value="VNG_1110C-like"/>
</dbReference>
<comment type="caution">
    <text evidence="1">The sequence shown here is derived from an EMBL/GenBank/DDBJ whole genome shotgun (WGS) entry which is preliminary data.</text>
</comment>
<dbReference type="EMBL" id="JBHTBF010000001">
    <property type="protein sequence ID" value="MFC7315994.1"/>
    <property type="molecule type" value="Genomic_DNA"/>
</dbReference>
<keyword evidence="2" id="KW-1185">Reference proteome</keyword>
<evidence type="ECO:0000313" key="2">
    <source>
        <dbReference type="Proteomes" id="UP001596547"/>
    </source>
</evidence>
<organism evidence="1 2">
    <name type="scientific">Halomarina halobia</name>
    <dbReference type="NCBI Taxonomy" id="3033386"/>
    <lineage>
        <taxon>Archaea</taxon>
        <taxon>Methanobacteriati</taxon>
        <taxon>Methanobacteriota</taxon>
        <taxon>Stenosarchaea group</taxon>
        <taxon>Halobacteria</taxon>
        <taxon>Halobacteriales</taxon>
        <taxon>Natronomonadaceae</taxon>
        <taxon>Halomarina</taxon>
    </lineage>
</organism>
<accession>A0ABD6A5T1</accession>
<sequence>MSDAERFRDSTQIVLPTGALDGLKRDLEREFTLSFLEQGDTTRIIGSPVEINRASDWLSRKGVFVP</sequence>
<name>A0ABD6A5T1_9EURY</name>
<gene>
    <name evidence="1" type="ORF">ACFQPE_04190</name>
</gene>
<dbReference type="Pfam" id="PF24397">
    <property type="entry name" value="VNG_1110C"/>
    <property type="match status" value="1"/>
</dbReference>
<reference evidence="1 2" key="1">
    <citation type="journal article" date="2019" name="Int. J. Syst. Evol. Microbiol.">
        <title>The Global Catalogue of Microorganisms (GCM) 10K type strain sequencing project: providing services to taxonomists for standard genome sequencing and annotation.</title>
        <authorList>
            <consortium name="The Broad Institute Genomics Platform"/>
            <consortium name="The Broad Institute Genome Sequencing Center for Infectious Disease"/>
            <person name="Wu L."/>
            <person name="Ma J."/>
        </authorList>
    </citation>
    <scope>NUCLEOTIDE SEQUENCE [LARGE SCALE GENOMIC DNA]</scope>
    <source>
        <strain evidence="1 2">PSR21</strain>
    </source>
</reference>
<evidence type="ECO:0000313" key="1">
    <source>
        <dbReference type="EMBL" id="MFC7315994.1"/>
    </source>
</evidence>